<evidence type="ECO:0000256" key="2">
    <source>
        <dbReference type="ARBA" id="ARBA00022475"/>
    </source>
</evidence>
<organism evidence="7 8">
    <name type="scientific">Turicibacter bilis</name>
    <dbReference type="NCBI Taxonomy" id="2735723"/>
    <lineage>
        <taxon>Bacteria</taxon>
        <taxon>Bacillati</taxon>
        <taxon>Bacillota</taxon>
        <taxon>Erysipelotrichia</taxon>
        <taxon>Erysipelotrichales</taxon>
        <taxon>Turicibacteraceae</taxon>
        <taxon>Turicibacter</taxon>
    </lineage>
</organism>
<feature type="transmembrane region" description="Helical" evidence="6">
    <location>
        <begin position="240"/>
        <end position="265"/>
    </location>
</feature>
<reference evidence="7" key="1">
    <citation type="submission" date="2021-03" db="EMBL/GenBank/DDBJ databases">
        <title>Comparative Genomics and Metabolomics in the genus Turicibacter.</title>
        <authorList>
            <person name="Maki J."/>
            <person name="Looft T."/>
        </authorList>
    </citation>
    <scope>NUCLEOTIDE SEQUENCE</scope>
    <source>
        <strain evidence="7">ISU324</strain>
    </source>
</reference>
<dbReference type="AlphaFoldDB" id="A0A9Q9CPG5"/>
<evidence type="ECO:0000256" key="4">
    <source>
        <dbReference type="ARBA" id="ARBA00022989"/>
    </source>
</evidence>
<feature type="transmembrane region" description="Helical" evidence="6">
    <location>
        <begin position="29"/>
        <end position="51"/>
    </location>
</feature>
<gene>
    <name evidence="7" type="ORF">J0J70_12010</name>
</gene>
<name>A0A9Q9CPG5_9FIRM</name>
<proteinExistence type="predicted"/>
<keyword evidence="3 6" id="KW-0812">Transmembrane</keyword>
<evidence type="ECO:0000256" key="5">
    <source>
        <dbReference type="ARBA" id="ARBA00023136"/>
    </source>
</evidence>
<dbReference type="PANTHER" id="PTHR30213:SF0">
    <property type="entry name" value="UPF0761 MEMBRANE PROTEIN YIHY"/>
    <property type="match status" value="1"/>
</dbReference>
<sequence length="309" mass="35455">MQHVFSLTFIKKVKEQMNHREIKALPEQIAFNLIMAIVPLLVVIVQLGTYLSLNTDLVKYLITAYAPQEVQQLLLYLFDTTSAPQSGTLFVLLTAISFFWLISKGFYGISIAANTTYQVPLMKFAYLERIFSFMMLCFMILLLVVTIILALFGQAIISLVLHLLNIQVDSYMIILLNTLRSTISFISYFSFFVLLFYLAPTIKIKIHEIIPGALVTAVGWSVASIGFSFYVNYIANYNKFYGSLSVIIILLFWLYILGYAIMIGLQVNYILKRDYYGGVDYLPRLTLIQKSKYLSKWTKFTVNDEQKIN</sequence>
<keyword evidence="2" id="KW-1003">Cell membrane</keyword>
<keyword evidence="5 6" id="KW-0472">Membrane</keyword>
<dbReference type="RefSeq" id="WP_212724995.1">
    <property type="nucleotide sequence ID" value="NZ_CP071250.1"/>
</dbReference>
<dbReference type="Pfam" id="PF03631">
    <property type="entry name" value="Virul_fac_BrkB"/>
    <property type="match status" value="1"/>
</dbReference>
<dbReference type="PIRSF" id="PIRSF035875">
    <property type="entry name" value="RNase_BN"/>
    <property type="match status" value="1"/>
</dbReference>
<dbReference type="PANTHER" id="PTHR30213">
    <property type="entry name" value="INNER MEMBRANE PROTEIN YHJD"/>
    <property type="match status" value="1"/>
</dbReference>
<dbReference type="NCBIfam" id="TIGR00765">
    <property type="entry name" value="yihY_not_rbn"/>
    <property type="match status" value="1"/>
</dbReference>
<feature type="transmembrane region" description="Helical" evidence="6">
    <location>
        <begin position="209"/>
        <end position="234"/>
    </location>
</feature>
<dbReference type="InterPro" id="IPR017039">
    <property type="entry name" value="Virul_fac_BrkB"/>
</dbReference>
<dbReference type="EMBL" id="CP071250">
    <property type="protein sequence ID" value="UUF08282.1"/>
    <property type="molecule type" value="Genomic_DNA"/>
</dbReference>
<dbReference type="Proteomes" id="UP001058072">
    <property type="component" value="Chromosome"/>
</dbReference>
<accession>A0A9Q9CPG5</accession>
<feature type="transmembrane region" description="Helical" evidence="6">
    <location>
        <begin position="172"/>
        <end position="197"/>
    </location>
</feature>
<evidence type="ECO:0000256" key="3">
    <source>
        <dbReference type="ARBA" id="ARBA00022692"/>
    </source>
</evidence>
<evidence type="ECO:0000313" key="8">
    <source>
        <dbReference type="Proteomes" id="UP001058072"/>
    </source>
</evidence>
<dbReference type="GO" id="GO:0005886">
    <property type="term" value="C:plasma membrane"/>
    <property type="evidence" value="ECO:0007669"/>
    <property type="project" value="UniProtKB-SubCell"/>
</dbReference>
<comment type="subcellular location">
    <subcellularLocation>
        <location evidence="1">Cell membrane</location>
        <topology evidence="1">Multi-pass membrane protein</topology>
    </subcellularLocation>
</comment>
<feature type="transmembrane region" description="Helical" evidence="6">
    <location>
        <begin position="89"/>
        <end position="109"/>
    </location>
</feature>
<keyword evidence="4 6" id="KW-1133">Transmembrane helix</keyword>
<evidence type="ECO:0000256" key="1">
    <source>
        <dbReference type="ARBA" id="ARBA00004651"/>
    </source>
</evidence>
<evidence type="ECO:0000313" key="7">
    <source>
        <dbReference type="EMBL" id="UUF08282.1"/>
    </source>
</evidence>
<evidence type="ECO:0000256" key="6">
    <source>
        <dbReference type="SAM" id="Phobius"/>
    </source>
</evidence>
<feature type="transmembrane region" description="Helical" evidence="6">
    <location>
        <begin position="130"/>
        <end position="152"/>
    </location>
</feature>
<protein>
    <submittedName>
        <fullName evidence="7">YihY/virulence factor BrkB family protein</fullName>
    </submittedName>
</protein>